<accession>A0A1I5X6Y9</accession>
<proteinExistence type="predicted"/>
<keyword evidence="3" id="KW-1185">Reference proteome</keyword>
<dbReference type="PANTHER" id="PTHR36974:SF1">
    <property type="entry name" value="DOXX FAMILY MEMBRANE PROTEIN"/>
    <property type="match status" value="1"/>
</dbReference>
<name>A0A1I5X6Y9_HYMAR</name>
<keyword evidence="1" id="KW-0472">Membrane</keyword>
<keyword evidence="1" id="KW-0812">Transmembrane</keyword>
<feature type="transmembrane region" description="Helical" evidence="1">
    <location>
        <begin position="52"/>
        <end position="70"/>
    </location>
</feature>
<evidence type="ECO:0000313" key="3">
    <source>
        <dbReference type="Proteomes" id="UP000199029"/>
    </source>
</evidence>
<feature type="transmembrane region" description="Helical" evidence="1">
    <location>
        <begin position="12"/>
        <end position="32"/>
    </location>
</feature>
<dbReference type="AlphaFoldDB" id="A0A1I5X6Y9"/>
<reference evidence="3" key="1">
    <citation type="submission" date="2016-10" db="EMBL/GenBank/DDBJ databases">
        <authorList>
            <person name="Varghese N."/>
            <person name="Submissions S."/>
        </authorList>
    </citation>
    <scope>NUCLEOTIDE SEQUENCE [LARGE SCALE GENOMIC DNA]</scope>
    <source>
        <strain evidence="3">OR362-8,ATCC BAA-1266,JCM 13504</strain>
    </source>
</reference>
<evidence type="ECO:0000256" key="1">
    <source>
        <dbReference type="SAM" id="Phobius"/>
    </source>
</evidence>
<evidence type="ECO:0000313" key="2">
    <source>
        <dbReference type="EMBL" id="SFQ27708.1"/>
    </source>
</evidence>
<sequence length="156" mass="16971">MPIQPHTTTLQNVARGLLGTFMVVAGTGHLTFQRQEFQAQVPDFVPMDKDTVVLLSGVVEIGLGLALLLLKGRNRVRMGLGLAVFYALVFPGNVHQYTHGISAFGLDTDAKRLGRLFFQPVLMGWALWSTGALKALQQKAPAAHLPKPQTEGQQPD</sequence>
<organism evidence="2 3">
    <name type="scientific">Hymenobacter arizonensis</name>
    <name type="common">Siccationidurans arizonensis</name>
    <dbReference type="NCBI Taxonomy" id="1227077"/>
    <lineage>
        <taxon>Bacteria</taxon>
        <taxon>Pseudomonadati</taxon>
        <taxon>Bacteroidota</taxon>
        <taxon>Cytophagia</taxon>
        <taxon>Cytophagales</taxon>
        <taxon>Hymenobacteraceae</taxon>
        <taxon>Hymenobacter</taxon>
    </lineage>
</organism>
<keyword evidence="1" id="KW-1133">Transmembrane helix</keyword>
<dbReference type="OrthoDB" id="9788974at2"/>
<dbReference type="EMBL" id="FOXS01000002">
    <property type="protein sequence ID" value="SFQ27708.1"/>
    <property type="molecule type" value="Genomic_DNA"/>
</dbReference>
<gene>
    <name evidence="2" type="ORF">SAMN04515668_1681</name>
</gene>
<dbReference type="PANTHER" id="PTHR36974">
    <property type="entry name" value="MEMBRANE PROTEIN-RELATED"/>
    <property type="match status" value="1"/>
</dbReference>
<dbReference type="RefSeq" id="WP_092671014.1">
    <property type="nucleotide sequence ID" value="NZ_FOXS01000002.1"/>
</dbReference>
<protein>
    <submittedName>
        <fullName evidence="2">Uncharacterized membrane protein</fullName>
    </submittedName>
</protein>
<dbReference type="Proteomes" id="UP000199029">
    <property type="component" value="Unassembled WGS sequence"/>
</dbReference>
<dbReference type="STRING" id="1227077.SAMN04515668_1681"/>